<organism evidence="1 2">
    <name type="scientific">Larinioides sclopetarius</name>
    <dbReference type="NCBI Taxonomy" id="280406"/>
    <lineage>
        <taxon>Eukaryota</taxon>
        <taxon>Metazoa</taxon>
        <taxon>Ecdysozoa</taxon>
        <taxon>Arthropoda</taxon>
        <taxon>Chelicerata</taxon>
        <taxon>Arachnida</taxon>
        <taxon>Araneae</taxon>
        <taxon>Araneomorphae</taxon>
        <taxon>Entelegynae</taxon>
        <taxon>Araneoidea</taxon>
        <taxon>Araneidae</taxon>
        <taxon>Larinioides</taxon>
    </lineage>
</organism>
<dbReference type="AlphaFoldDB" id="A0AAV1ZNM7"/>
<protein>
    <submittedName>
        <fullName evidence="1">Uncharacterized protein</fullName>
    </submittedName>
</protein>
<gene>
    <name evidence="1" type="ORF">LARSCL_LOCUS6790</name>
</gene>
<evidence type="ECO:0000313" key="2">
    <source>
        <dbReference type="Proteomes" id="UP001497382"/>
    </source>
</evidence>
<dbReference type="EMBL" id="CAXIEN010000066">
    <property type="protein sequence ID" value="CAL1273252.1"/>
    <property type="molecule type" value="Genomic_DNA"/>
</dbReference>
<keyword evidence="2" id="KW-1185">Reference proteome</keyword>
<comment type="caution">
    <text evidence="1">The sequence shown here is derived from an EMBL/GenBank/DDBJ whole genome shotgun (WGS) entry which is preliminary data.</text>
</comment>
<dbReference type="Proteomes" id="UP001497382">
    <property type="component" value="Unassembled WGS sequence"/>
</dbReference>
<reference evidence="1 2" key="1">
    <citation type="submission" date="2024-04" db="EMBL/GenBank/DDBJ databases">
        <authorList>
            <person name="Rising A."/>
            <person name="Reimegard J."/>
            <person name="Sonavane S."/>
            <person name="Akerstrom W."/>
            <person name="Nylinder S."/>
            <person name="Hedman E."/>
            <person name="Kallberg Y."/>
        </authorList>
    </citation>
    <scope>NUCLEOTIDE SEQUENCE [LARGE SCALE GENOMIC DNA]</scope>
</reference>
<evidence type="ECO:0000313" key="1">
    <source>
        <dbReference type="EMBL" id="CAL1273252.1"/>
    </source>
</evidence>
<name>A0AAV1ZNM7_9ARAC</name>
<sequence>MNTPTRWYTQVKRYSTVYRRHGVAPVYPPPTEIDEKTGKIVEKIESWFTLSLTLIQSDSRSQKRTTGIQRGPPRVEGKCSIQGIWARCTRTPSLHTKVSETFFNPEKRFIDCNFIG</sequence>
<accession>A0AAV1ZNM7</accession>
<proteinExistence type="predicted"/>